<dbReference type="Proteomes" id="UP000825935">
    <property type="component" value="Chromosome 39"/>
</dbReference>
<evidence type="ECO:0000259" key="1">
    <source>
        <dbReference type="PROSITE" id="PS50191"/>
    </source>
</evidence>
<dbReference type="InterPro" id="IPR052578">
    <property type="entry name" value="PI_Transfer_CRAL-TRIO"/>
</dbReference>
<sequence>MDSAEREKVEEIRSALGPLEPSEALYVSDECIRRYLRARDGNVSQAKAMLKETLRWRSSYKPEKIIWEDVAAELETGKAFRADFTDRLGRPVIIMIPRNENSKSHEGQVKQLVYTLENAMLYLPPGQDQTVWIIDFEGFSLSKAVPLKTTKEVAHILQNHYPERLAVGVMLNAPKIFEYFWKLWKPFIDPKTYKKARFVYTHDANSLKEIEDIFDLESLNLDFTKRYNHTDYAQSMRADDAKKKLLWEKANPCHENIMDGQ</sequence>
<dbReference type="PANTHER" id="PTHR45824:SF6">
    <property type="entry name" value="F16L1.9 PROTEIN"/>
    <property type="match status" value="1"/>
</dbReference>
<keyword evidence="3" id="KW-1185">Reference proteome</keyword>
<dbReference type="EMBL" id="CM035444">
    <property type="protein sequence ID" value="KAH7277032.1"/>
    <property type="molecule type" value="Genomic_DNA"/>
</dbReference>
<dbReference type="EMBL" id="CM035444">
    <property type="protein sequence ID" value="KAH7277033.1"/>
    <property type="molecule type" value="Genomic_DNA"/>
</dbReference>
<dbReference type="InterPro" id="IPR011074">
    <property type="entry name" value="CRAL/TRIO_N_dom"/>
</dbReference>
<dbReference type="CDD" id="cd00170">
    <property type="entry name" value="SEC14"/>
    <property type="match status" value="1"/>
</dbReference>
<accession>A0A8T2Q098</accession>
<evidence type="ECO:0000313" key="2">
    <source>
        <dbReference type="EMBL" id="KAH7277033.1"/>
    </source>
</evidence>
<dbReference type="InterPro" id="IPR036273">
    <property type="entry name" value="CRAL/TRIO_N_dom_sf"/>
</dbReference>
<protein>
    <recommendedName>
        <fullName evidence="1">CRAL-TRIO domain-containing protein</fullName>
    </recommendedName>
</protein>
<dbReference type="InterPro" id="IPR001251">
    <property type="entry name" value="CRAL-TRIO_dom"/>
</dbReference>
<dbReference type="EMBL" id="CM035444">
    <property type="protein sequence ID" value="KAH7277030.1"/>
    <property type="molecule type" value="Genomic_DNA"/>
</dbReference>
<dbReference type="PROSITE" id="PS50191">
    <property type="entry name" value="CRAL_TRIO"/>
    <property type="match status" value="1"/>
</dbReference>
<dbReference type="SUPFAM" id="SSF46938">
    <property type="entry name" value="CRAL/TRIO N-terminal domain"/>
    <property type="match status" value="1"/>
</dbReference>
<dbReference type="Pfam" id="PF00650">
    <property type="entry name" value="CRAL_TRIO"/>
    <property type="match status" value="1"/>
</dbReference>
<proteinExistence type="predicted"/>
<dbReference type="EMBL" id="CM035444">
    <property type="protein sequence ID" value="KAH7277031.1"/>
    <property type="molecule type" value="Genomic_DNA"/>
</dbReference>
<evidence type="ECO:0000313" key="3">
    <source>
        <dbReference type="Proteomes" id="UP000825935"/>
    </source>
</evidence>
<name>A0A8T2Q098_CERRI</name>
<organism evidence="2 3">
    <name type="scientific">Ceratopteris richardii</name>
    <name type="common">Triangle waterfern</name>
    <dbReference type="NCBI Taxonomy" id="49495"/>
    <lineage>
        <taxon>Eukaryota</taxon>
        <taxon>Viridiplantae</taxon>
        <taxon>Streptophyta</taxon>
        <taxon>Embryophyta</taxon>
        <taxon>Tracheophyta</taxon>
        <taxon>Polypodiopsida</taxon>
        <taxon>Polypodiidae</taxon>
        <taxon>Polypodiales</taxon>
        <taxon>Pteridineae</taxon>
        <taxon>Pteridaceae</taxon>
        <taxon>Parkerioideae</taxon>
        <taxon>Ceratopteris</taxon>
    </lineage>
</organism>
<dbReference type="OMA" id="QEDITIM"/>
<dbReference type="AlphaFoldDB" id="A0A8T2Q098"/>
<dbReference type="Pfam" id="PF03765">
    <property type="entry name" value="CRAL_TRIO_N"/>
    <property type="match status" value="1"/>
</dbReference>
<reference evidence="2" key="1">
    <citation type="submission" date="2021-08" db="EMBL/GenBank/DDBJ databases">
        <title>WGS assembly of Ceratopteris richardii.</title>
        <authorList>
            <person name="Marchant D.B."/>
            <person name="Chen G."/>
            <person name="Jenkins J."/>
            <person name="Shu S."/>
            <person name="Leebens-Mack J."/>
            <person name="Grimwood J."/>
            <person name="Schmutz J."/>
            <person name="Soltis P."/>
            <person name="Soltis D."/>
            <person name="Chen Z.-H."/>
        </authorList>
    </citation>
    <scope>NUCLEOTIDE SEQUENCE</scope>
    <source>
        <strain evidence="2">Whitten #5841</strain>
        <tissue evidence="2">Leaf</tissue>
    </source>
</reference>
<dbReference type="SUPFAM" id="SSF52087">
    <property type="entry name" value="CRAL/TRIO domain"/>
    <property type="match status" value="1"/>
</dbReference>
<dbReference type="SMART" id="SM00516">
    <property type="entry name" value="SEC14"/>
    <property type="match status" value="1"/>
</dbReference>
<dbReference type="OrthoDB" id="75724at2759"/>
<dbReference type="PANTHER" id="PTHR45824">
    <property type="entry name" value="GH16843P"/>
    <property type="match status" value="1"/>
</dbReference>
<dbReference type="Gene3D" id="3.40.525.10">
    <property type="entry name" value="CRAL-TRIO lipid binding domain"/>
    <property type="match status" value="1"/>
</dbReference>
<dbReference type="GO" id="GO:0008526">
    <property type="term" value="F:phosphatidylinositol transfer activity"/>
    <property type="evidence" value="ECO:0007669"/>
    <property type="project" value="TreeGrafter"/>
</dbReference>
<dbReference type="InterPro" id="IPR036865">
    <property type="entry name" value="CRAL-TRIO_dom_sf"/>
</dbReference>
<gene>
    <name evidence="2" type="ORF">KP509_39G030800</name>
</gene>
<comment type="caution">
    <text evidence="2">The sequence shown here is derived from an EMBL/GenBank/DDBJ whole genome shotgun (WGS) entry which is preliminary data.</text>
</comment>
<dbReference type="SMART" id="SM01100">
    <property type="entry name" value="CRAL_TRIO_N"/>
    <property type="match status" value="1"/>
</dbReference>
<feature type="domain" description="CRAL-TRIO" evidence="1">
    <location>
        <begin position="67"/>
        <end position="235"/>
    </location>
</feature>